<evidence type="ECO:0000313" key="3">
    <source>
        <dbReference type="Proteomes" id="UP000828390"/>
    </source>
</evidence>
<accession>A0A9D4GYB0</accession>
<comment type="caution">
    <text evidence="2">The sequence shown here is derived from an EMBL/GenBank/DDBJ whole genome shotgun (WGS) entry which is preliminary data.</text>
</comment>
<evidence type="ECO:0000256" key="1">
    <source>
        <dbReference type="SAM" id="MobiDB-lite"/>
    </source>
</evidence>
<gene>
    <name evidence="2" type="ORF">DPMN_125460</name>
</gene>
<reference evidence="2" key="1">
    <citation type="journal article" date="2019" name="bioRxiv">
        <title>The Genome of the Zebra Mussel, Dreissena polymorpha: A Resource for Invasive Species Research.</title>
        <authorList>
            <person name="McCartney M.A."/>
            <person name="Auch B."/>
            <person name="Kono T."/>
            <person name="Mallez S."/>
            <person name="Zhang Y."/>
            <person name="Obille A."/>
            <person name="Becker A."/>
            <person name="Abrahante J.E."/>
            <person name="Garbe J."/>
            <person name="Badalamenti J.P."/>
            <person name="Herman A."/>
            <person name="Mangelson H."/>
            <person name="Liachko I."/>
            <person name="Sullivan S."/>
            <person name="Sone E.D."/>
            <person name="Koren S."/>
            <person name="Silverstein K.A.T."/>
            <person name="Beckman K.B."/>
            <person name="Gohl D.M."/>
        </authorList>
    </citation>
    <scope>NUCLEOTIDE SEQUENCE</scope>
    <source>
        <strain evidence="2">Duluth1</strain>
        <tissue evidence="2">Whole animal</tissue>
    </source>
</reference>
<name>A0A9D4GYB0_DREPO</name>
<dbReference type="AlphaFoldDB" id="A0A9D4GYB0"/>
<feature type="compositionally biased region" description="Polar residues" evidence="1">
    <location>
        <begin position="90"/>
        <end position="102"/>
    </location>
</feature>
<organism evidence="2 3">
    <name type="scientific">Dreissena polymorpha</name>
    <name type="common">Zebra mussel</name>
    <name type="synonym">Mytilus polymorpha</name>
    <dbReference type="NCBI Taxonomy" id="45954"/>
    <lineage>
        <taxon>Eukaryota</taxon>
        <taxon>Metazoa</taxon>
        <taxon>Spiralia</taxon>
        <taxon>Lophotrochozoa</taxon>
        <taxon>Mollusca</taxon>
        <taxon>Bivalvia</taxon>
        <taxon>Autobranchia</taxon>
        <taxon>Heteroconchia</taxon>
        <taxon>Euheterodonta</taxon>
        <taxon>Imparidentia</taxon>
        <taxon>Neoheterodontei</taxon>
        <taxon>Myida</taxon>
        <taxon>Dreissenoidea</taxon>
        <taxon>Dreissenidae</taxon>
        <taxon>Dreissena</taxon>
    </lineage>
</organism>
<keyword evidence="3" id="KW-1185">Reference proteome</keyword>
<protein>
    <submittedName>
        <fullName evidence="2">Uncharacterized protein</fullName>
    </submittedName>
</protein>
<reference evidence="2" key="2">
    <citation type="submission" date="2020-11" db="EMBL/GenBank/DDBJ databases">
        <authorList>
            <person name="McCartney M.A."/>
            <person name="Auch B."/>
            <person name="Kono T."/>
            <person name="Mallez S."/>
            <person name="Becker A."/>
            <person name="Gohl D.M."/>
            <person name="Silverstein K.A.T."/>
            <person name="Koren S."/>
            <person name="Bechman K.B."/>
            <person name="Herman A."/>
            <person name="Abrahante J.E."/>
            <person name="Garbe J."/>
        </authorList>
    </citation>
    <scope>NUCLEOTIDE SEQUENCE</scope>
    <source>
        <strain evidence="2">Duluth1</strain>
        <tissue evidence="2">Whole animal</tissue>
    </source>
</reference>
<feature type="compositionally biased region" description="Basic and acidic residues" evidence="1">
    <location>
        <begin position="72"/>
        <end position="89"/>
    </location>
</feature>
<proteinExistence type="predicted"/>
<evidence type="ECO:0000313" key="2">
    <source>
        <dbReference type="EMBL" id="KAH3823649.1"/>
    </source>
</evidence>
<dbReference type="EMBL" id="JAIWYP010000005">
    <property type="protein sequence ID" value="KAH3823649.1"/>
    <property type="molecule type" value="Genomic_DNA"/>
</dbReference>
<sequence length="102" mass="11249">MVVRGDGPTDVSSCIGYFLSGSLPAHIDSTTYVMDVIAAHVSAVTAVIRVNDIILHENMRDHTTGAFHLTDSDTHRETKRTNEGKDSHINSRITYESYNVSE</sequence>
<feature type="region of interest" description="Disordered" evidence="1">
    <location>
        <begin position="72"/>
        <end position="102"/>
    </location>
</feature>
<dbReference type="Proteomes" id="UP000828390">
    <property type="component" value="Unassembled WGS sequence"/>
</dbReference>